<evidence type="ECO:0000256" key="1">
    <source>
        <dbReference type="SAM" id="MobiDB-lite"/>
    </source>
</evidence>
<evidence type="ECO:0000313" key="3">
    <source>
        <dbReference type="Proteomes" id="UP000663870"/>
    </source>
</evidence>
<dbReference type="AlphaFoldDB" id="A0A814EE12"/>
<accession>A0A814EE12</accession>
<feature type="compositionally biased region" description="Polar residues" evidence="1">
    <location>
        <begin position="94"/>
        <end position="105"/>
    </location>
</feature>
<reference evidence="2" key="1">
    <citation type="submission" date="2021-02" db="EMBL/GenBank/DDBJ databases">
        <authorList>
            <person name="Nowell W R."/>
        </authorList>
    </citation>
    <scope>NUCLEOTIDE SEQUENCE</scope>
</reference>
<evidence type="ECO:0000313" key="2">
    <source>
        <dbReference type="EMBL" id="CAF0970949.1"/>
    </source>
</evidence>
<organism evidence="2 3">
    <name type="scientific">Rotaria sordida</name>
    <dbReference type="NCBI Taxonomy" id="392033"/>
    <lineage>
        <taxon>Eukaryota</taxon>
        <taxon>Metazoa</taxon>
        <taxon>Spiralia</taxon>
        <taxon>Gnathifera</taxon>
        <taxon>Rotifera</taxon>
        <taxon>Eurotatoria</taxon>
        <taxon>Bdelloidea</taxon>
        <taxon>Philodinida</taxon>
        <taxon>Philodinidae</taxon>
        <taxon>Rotaria</taxon>
    </lineage>
</organism>
<comment type="caution">
    <text evidence="2">The sequence shown here is derived from an EMBL/GenBank/DDBJ whole genome shotgun (WGS) entry which is preliminary data.</text>
</comment>
<gene>
    <name evidence="2" type="ORF">JXQ802_LOCUS12663</name>
</gene>
<feature type="region of interest" description="Disordered" evidence="1">
    <location>
        <begin position="91"/>
        <end position="141"/>
    </location>
</feature>
<name>A0A814EE12_9BILA</name>
<dbReference type="Proteomes" id="UP000663870">
    <property type="component" value="Unassembled WGS sequence"/>
</dbReference>
<feature type="compositionally biased region" description="Acidic residues" evidence="1">
    <location>
        <begin position="116"/>
        <end position="141"/>
    </location>
</feature>
<dbReference type="EMBL" id="CAJNOL010000263">
    <property type="protein sequence ID" value="CAF0970949.1"/>
    <property type="molecule type" value="Genomic_DNA"/>
</dbReference>
<proteinExistence type="predicted"/>
<keyword evidence="3" id="KW-1185">Reference proteome</keyword>
<sequence>MALQLTLSCDSDKIESGSTLIHSTGVPGYKIPPEIIRILQDNLTNDLLSDNEQGVLCRANSQRILDILRQNGFTLQNQTNEDDRTLWIVVKGSGDNNEQPVNPQDPNDGNDGNADGGDEAENKEEEEEGGGEEDEEQEQEE</sequence>
<protein>
    <submittedName>
        <fullName evidence="2">Uncharacterized protein</fullName>
    </submittedName>
</protein>